<dbReference type="Proteomes" id="UP001596425">
    <property type="component" value="Unassembled WGS sequence"/>
</dbReference>
<protein>
    <submittedName>
        <fullName evidence="2">Uncharacterized protein</fullName>
    </submittedName>
</protein>
<sequence length="141" mass="15702">MRTLYTIPLLALLAAGATAEDSLTKQLRGCSTIKDNSERLACYDALSKTLDKRAEQIFGQEQQRIAEEAPESIDATIAEVQKIAYGKLLITLDNGQVWRQNDSGRVHWKGGDTVTLERGLFGSFFMKAEDGGRKIRVKRVQ</sequence>
<proteinExistence type="predicted"/>
<keyword evidence="3" id="KW-1185">Reference proteome</keyword>
<comment type="caution">
    <text evidence="2">The sequence shown here is derived from an EMBL/GenBank/DDBJ whole genome shotgun (WGS) entry which is preliminary data.</text>
</comment>
<evidence type="ECO:0000313" key="2">
    <source>
        <dbReference type="EMBL" id="MFC6632064.1"/>
    </source>
</evidence>
<dbReference type="RefSeq" id="WP_193192182.1">
    <property type="nucleotide sequence ID" value="NZ_JACZFR010000026.1"/>
</dbReference>
<reference evidence="3" key="1">
    <citation type="journal article" date="2019" name="Int. J. Syst. Evol. Microbiol.">
        <title>The Global Catalogue of Microorganisms (GCM) 10K type strain sequencing project: providing services to taxonomists for standard genome sequencing and annotation.</title>
        <authorList>
            <consortium name="The Broad Institute Genomics Platform"/>
            <consortium name="The Broad Institute Genome Sequencing Center for Infectious Disease"/>
            <person name="Wu L."/>
            <person name="Ma J."/>
        </authorList>
    </citation>
    <scope>NUCLEOTIDE SEQUENCE [LARGE SCALE GENOMIC DNA]</scope>
    <source>
        <strain evidence="3">CGMCC 1.13718</strain>
    </source>
</reference>
<feature type="chain" id="PRO_5045693042" evidence="1">
    <location>
        <begin position="20"/>
        <end position="141"/>
    </location>
</feature>
<accession>A0ABW1YL77</accession>
<organism evidence="2 3">
    <name type="scientific">Microbulbifer taiwanensis</name>
    <dbReference type="NCBI Taxonomy" id="986746"/>
    <lineage>
        <taxon>Bacteria</taxon>
        <taxon>Pseudomonadati</taxon>
        <taxon>Pseudomonadota</taxon>
        <taxon>Gammaproteobacteria</taxon>
        <taxon>Cellvibrionales</taxon>
        <taxon>Microbulbiferaceae</taxon>
        <taxon>Microbulbifer</taxon>
    </lineage>
</organism>
<name>A0ABW1YL77_9GAMM</name>
<keyword evidence="1" id="KW-0732">Signal</keyword>
<gene>
    <name evidence="2" type="ORF">ACFQBM_02170</name>
</gene>
<dbReference type="EMBL" id="JBHSVR010000001">
    <property type="protein sequence ID" value="MFC6632064.1"/>
    <property type="molecule type" value="Genomic_DNA"/>
</dbReference>
<evidence type="ECO:0000313" key="3">
    <source>
        <dbReference type="Proteomes" id="UP001596425"/>
    </source>
</evidence>
<feature type="signal peptide" evidence="1">
    <location>
        <begin position="1"/>
        <end position="19"/>
    </location>
</feature>
<evidence type="ECO:0000256" key="1">
    <source>
        <dbReference type="SAM" id="SignalP"/>
    </source>
</evidence>